<dbReference type="STRING" id="1137284.GCA_001418205_01531"/>
<accession>A0A0K6IKP8</accession>
<dbReference type="Gene3D" id="1.10.10.10">
    <property type="entry name" value="Winged helix-like DNA-binding domain superfamily/Winged helix DNA-binding domain"/>
    <property type="match status" value="1"/>
</dbReference>
<keyword evidence="2" id="KW-0238">DNA-binding</keyword>
<evidence type="ECO:0000256" key="1">
    <source>
        <dbReference type="ARBA" id="ARBA00023015"/>
    </source>
</evidence>
<feature type="domain" description="HTH hxlR-type" evidence="4">
    <location>
        <begin position="26"/>
        <end position="125"/>
    </location>
</feature>
<sequence>MKKTDLSISNHIEAKFDRGDVFSDKCPSREILRHVTGRWGMLVFVALRGGTPKRFSELRRTIKGVSEKMLAQTLQQLEGDGFIKRIVYPVVPPHVEYELTPLGLEFGQRVIDLVGWLEDNLLEILDQQQASA</sequence>
<evidence type="ECO:0000259" key="4">
    <source>
        <dbReference type="PROSITE" id="PS51118"/>
    </source>
</evidence>
<dbReference type="Proteomes" id="UP000182769">
    <property type="component" value="Unassembled WGS sequence"/>
</dbReference>
<dbReference type="SUPFAM" id="SSF46785">
    <property type="entry name" value="Winged helix' DNA-binding domain"/>
    <property type="match status" value="1"/>
</dbReference>
<dbReference type="InterPro" id="IPR036388">
    <property type="entry name" value="WH-like_DNA-bd_sf"/>
</dbReference>
<dbReference type="InterPro" id="IPR002577">
    <property type="entry name" value="HTH_HxlR"/>
</dbReference>
<dbReference type="PANTHER" id="PTHR33204:SF37">
    <property type="entry name" value="HTH-TYPE TRANSCRIPTIONAL REGULATOR YODB"/>
    <property type="match status" value="1"/>
</dbReference>
<dbReference type="PANTHER" id="PTHR33204">
    <property type="entry name" value="TRANSCRIPTIONAL REGULATOR, MARR FAMILY"/>
    <property type="match status" value="1"/>
</dbReference>
<dbReference type="PROSITE" id="PS51118">
    <property type="entry name" value="HTH_HXLR"/>
    <property type="match status" value="1"/>
</dbReference>
<evidence type="ECO:0000313" key="5">
    <source>
        <dbReference type="EMBL" id="CUB03680.1"/>
    </source>
</evidence>
<reference evidence="6" key="1">
    <citation type="submission" date="2015-08" db="EMBL/GenBank/DDBJ databases">
        <authorList>
            <person name="Varghese N."/>
        </authorList>
    </citation>
    <scope>NUCLEOTIDE SEQUENCE [LARGE SCALE GENOMIC DNA]</scope>
    <source>
        <strain evidence="6">JCM 18476</strain>
    </source>
</reference>
<evidence type="ECO:0000256" key="3">
    <source>
        <dbReference type="ARBA" id="ARBA00023163"/>
    </source>
</evidence>
<dbReference type="InterPro" id="IPR036390">
    <property type="entry name" value="WH_DNA-bd_sf"/>
</dbReference>
<evidence type="ECO:0000256" key="2">
    <source>
        <dbReference type="ARBA" id="ARBA00023125"/>
    </source>
</evidence>
<dbReference type="AlphaFoldDB" id="A0A0K6IKP8"/>
<gene>
    <name evidence="5" type="ORF">Ga0061065_104111</name>
</gene>
<organism evidence="5 6">
    <name type="scientific">Marinomonas fungiae</name>
    <dbReference type="NCBI Taxonomy" id="1137284"/>
    <lineage>
        <taxon>Bacteria</taxon>
        <taxon>Pseudomonadati</taxon>
        <taxon>Pseudomonadota</taxon>
        <taxon>Gammaproteobacteria</taxon>
        <taxon>Oceanospirillales</taxon>
        <taxon>Oceanospirillaceae</taxon>
        <taxon>Marinomonas</taxon>
    </lineage>
</organism>
<name>A0A0K6IKP8_9GAMM</name>
<dbReference type="EMBL" id="CYHG01000004">
    <property type="protein sequence ID" value="CUB03680.1"/>
    <property type="molecule type" value="Genomic_DNA"/>
</dbReference>
<keyword evidence="1" id="KW-0805">Transcription regulation</keyword>
<dbReference type="GO" id="GO:0003677">
    <property type="term" value="F:DNA binding"/>
    <property type="evidence" value="ECO:0007669"/>
    <property type="project" value="UniProtKB-KW"/>
</dbReference>
<dbReference type="RefSeq" id="WP_055462641.1">
    <property type="nucleotide sequence ID" value="NZ_CYHG01000004.1"/>
</dbReference>
<evidence type="ECO:0000313" key="6">
    <source>
        <dbReference type="Proteomes" id="UP000182769"/>
    </source>
</evidence>
<keyword evidence="6" id="KW-1185">Reference proteome</keyword>
<dbReference type="Pfam" id="PF01638">
    <property type="entry name" value="HxlR"/>
    <property type="match status" value="1"/>
</dbReference>
<keyword evidence="3" id="KW-0804">Transcription</keyword>
<protein>
    <submittedName>
        <fullName evidence="5">Transcriptional regulator, HxlR family</fullName>
    </submittedName>
</protein>
<proteinExistence type="predicted"/>